<dbReference type="EMBL" id="CP009888">
    <property type="protein sequence ID" value="AIY64283.1"/>
    <property type="molecule type" value="Genomic_DNA"/>
</dbReference>
<dbReference type="Proteomes" id="UP000030341">
    <property type="component" value="Chromosome 1"/>
</dbReference>
<sequence length="152" mass="16997">MNKASLSTLALASLVLVGCSSTDDSLLEQTSNVGNVDTTLYLRGDFTLWEAQKAYQLTQQTANVYSTKVKFGSIGKAYEFKVADANWTQGYNCGFKNEDLDKFLEVGIPVQANCDSVYNYFSFTPYEAGWYEVSINFRNKSTPLVTINQIFE</sequence>
<dbReference type="Gene3D" id="2.60.40.3620">
    <property type="match status" value="1"/>
</dbReference>
<dbReference type="eggNOG" id="ENOG5032VC0">
    <property type="taxonomic scope" value="Bacteria"/>
</dbReference>
<dbReference type="PROSITE" id="PS51257">
    <property type="entry name" value="PROKAR_LIPOPROTEIN"/>
    <property type="match status" value="1"/>
</dbReference>
<organism evidence="2 3">
    <name type="scientific">Pseudoalteromonas piratica</name>
    <dbReference type="NCBI Taxonomy" id="1348114"/>
    <lineage>
        <taxon>Bacteria</taxon>
        <taxon>Pseudomonadati</taxon>
        <taxon>Pseudomonadota</taxon>
        <taxon>Gammaproteobacteria</taxon>
        <taxon>Alteromonadales</taxon>
        <taxon>Pseudoalteromonadaceae</taxon>
        <taxon>Pseudoalteromonas</taxon>
    </lineage>
</organism>
<proteinExistence type="predicted"/>
<evidence type="ECO:0000313" key="2">
    <source>
        <dbReference type="EMBL" id="AIY64283.1"/>
    </source>
</evidence>
<evidence type="ECO:0008006" key="4">
    <source>
        <dbReference type="Google" id="ProtNLM"/>
    </source>
</evidence>
<dbReference type="KEGG" id="pseo:OM33_03265"/>
<feature type="signal peptide" evidence="1">
    <location>
        <begin position="1"/>
        <end position="22"/>
    </location>
</feature>
<name>A0A0A7ECP6_9GAMM</name>
<feature type="chain" id="PRO_5002028236" description="Pullulanase" evidence="1">
    <location>
        <begin position="23"/>
        <end position="152"/>
    </location>
</feature>
<dbReference type="AlphaFoldDB" id="A0A0A7ECP6"/>
<accession>A0A0A7ECP6</accession>
<evidence type="ECO:0000256" key="1">
    <source>
        <dbReference type="SAM" id="SignalP"/>
    </source>
</evidence>
<keyword evidence="1" id="KW-0732">Signal</keyword>
<reference evidence="2 3" key="1">
    <citation type="submission" date="2014-11" db="EMBL/GenBank/DDBJ databases">
        <title>Complete Genome Sequence of Pseudoalteromonas sp. Strain OCN003 Isolated from Kaneohe Bay, Oahu, Hawaii.</title>
        <authorList>
            <person name="Beurmann S."/>
            <person name="Videau P."/>
            <person name="Ushijima B."/>
            <person name="Smith A.M."/>
            <person name="Aeby G.S."/>
            <person name="Callahan S.M."/>
            <person name="Belcaid M."/>
        </authorList>
    </citation>
    <scope>NUCLEOTIDE SEQUENCE [LARGE SCALE GENOMIC DNA]</scope>
    <source>
        <strain evidence="2 3">OCN003</strain>
    </source>
</reference>
<protein>
    <recommendedName>
        <fullName evidence="4">Pullulanase</fullName>
    </recommendedName>
</protein>
<keyword evidence="3" id="KW-1185">Reference proteome</keyword>
<dbReference type="STRING" id="1348114.OM33_03265"/>
<dbReference type="RefSeq" id="WP_038638722.1">
    <property type="nucleotide sequence ID" value="NZ_CP009888.1"/>
</dbReference>
<evidence type="ECO:0000313" key="3">
    <source>
        <dbReference type="Proteomes" id="UP000030341"/>
    </source>
</evidence>
<dbReference type="HOGENOM" id="CLU_148573_0_0_6"/>
<gene>
    <name evidence="2" type="ORF">OM33_03265</name>
</gene>